<dbReference type="Proteomes" id="UP001201262">
    <property type="component" value="Unassembled WGS sequence"/>
</dbReference>
<sequence length="210" mass="23445">MSRRPPSTVIDLTSGSRQALQHHLHRHNSTNHYNFDLQGPSNSRTQQDQQLPPPPPPPPPRGVKRRRFSDETIGLYTTPTPDAEDDIEAVDLTDVNNDSALAEVLSKQREDAVRAQQATEHKEGRTTLSATKCAICMDTPTDATTTICGHLFCHKCIIDSLRYDEERSEATTGKSSRGKCPACRKQISRRDAPGPKRDLIPLQFKLKRPS</sequence>
<dbReference type="EMBL" id="JAJTJA010000007">
    <property type="protein sequence ID" value="KAH8696153.1"/>
    <property type="molecule type" value="Genomic_DNA"/>
</dbReference>
<dbReference type="InterPro" id="IPR013083">
    <property type="entry name" value="Znf_RING/FYVE/PHD"/>
</dbReference>
<dbReference type="SUPFAM" id="SSF57850">
    <property type="entry name" value="RING/U-box"/>
    <property type="match status" value="1"/>
</dbReference>
<feature type="compositionally biased region" description="Pro residues" evidence="5">
    <location>
        <begin position="51"/>
        <end position="61"/>
    </location>
</feature>
<dbReference type="GeneID" id="70246609"/>
<dbReference type="GO" id="GO:0008270">
    <property type="term" value="F:zinc ion binding"/>
    <property type="evidence" value="ECO:0007669"/>
    <property type="project" value="UniProtKB-KW"/>
</dbReference>
<dbReference type="InterPro" id="IPR018957">
    <property type="entry name" value="Znf_C3HC4_RING-type"/>
</dbReference>
<dbReference type="InterPro" id="IPR017907">
    <property type="entry name" value="Znf_RING_CS"/>
</dbReference>
<dbReference type="PROSITE" id="PS50089">
    <property type="entry name" value="ZF_RING_2"/>
    <property type="match status" value="1"/>
</dbReference>
<feature type="domain" description="RING-type" evidence="6">
    <location>
        <begin position="133"/>
        <end position="184"/>
    </location>
</feature>
<dbReference type="Gene3D" id="3.30.40.10">
    <property type="entry name" value="Zinc/RING finger domain, C3HC4 (zinc finger)"/>
    <property type="match status" value="1"/>
</dbReference>
<keyword evidence="1" id="KW-0479">Metal-binding</keyword>
<protein>
    <recommendedName>
        <fullName evidence="6">RING-type domain-containing protein</fullName>
    </recommendedName>
</protein>
<evidence type="ECO:0000256" key="5">
    <source>
        <dbReference type="SAM" id="MobiDB-lite"/>
    </source>
</evidence>
<evidence type="ECO:0000256" key="2">
    <source>
        <dbReference type="ARBA" id="ARBA00022771"/>
    </source>
</evidence>
<dbReference type="PROSITE" id="PS00518">
    <property type="entry name" value="ZF_RING_1"/>
    <property type="match status" value="1"/>
</dbReference>
<feature type="region of interest" description="Disordered" evidence="5">
    <location>
        <begin position="168"/>
        <end position="210"/>
    </location>
</feature>
<keyword evidence="3" id="KW-0862">Zinc</keyword>
<dbReference type="RefSeq" id="XP_046071091.1">
    <property type="nucleotide sequence ID" value="XM_046216322.1"/>
</dbReference>
<name>A0AAD4KPG2_9EURO</name>
<feature type="compositionally biased region" description="Basic and acidic residues" evidence="5">
    <location>
        <begin position="188"/>
        <end position="199"/>
    </location>
</feature>
<evidence type="ECO:0000313" key="7">
    <source>
        <dbReference type="EMBL" id="KAH8696153.1"/>
    </source>
</evidence>
<dbReference type="SMART" id="SM00184">
    <property type="entry name" value="RING"/>
    <property type="match status" value="1"/>
</dbReference>
<evidence type="ECO:0000259" key="6">
    <source>
        <dbReference type="PROSITE" id="PS50089"/>
    </source>
</evidence>
<accession>A0AAD4KPG2</accession>
<proteinExistence type="predicted"/>
<feature type="region of interest" description="Disordered" evidence="5">
    <location>
        <begin position="30"/>
        <end position="65"/>
    </location>
</feature>
<keyword evidence="8" id="KW-1185">Reference proteome</keyword>
<evidence type="ECO:0000313" key="8">
    <source>
        <dbReference type="Proteomes" id="UP001201262"/>
    </source>
</evidence>
<organism evidence="7 8">
    <name type="scientific">Talaromyces proteolyticus</name>
    <dbReference type="NCBI Taxonomy" id="1131652"/>
    <lineage>
        <taxon>Eukaryota</taxon>
        <taxon>Fungi</taxon>
        <taxon>Dikarya</taxon>
        <taxon>Ascomycota</taxon>
        <taxon>Pezizomycotina</taxon>
        <taxon>Eurotiomycetes</taxon>
        <taxon>Eurotiomycetidae</taxon>
        <taxon>Eurotiales</taxon>
        <taxon>Trichocomaceae</taxon>
        <taxon>Talaromyces</taxon>
        <taxon>Talaromyces sect. Bacilispori</taxon>
    </lineage>
</organism>
<dbReference type="AlphaFoldDB" id="A0AAD4KPG2"/>
<feature type="compositionally biased region" description="Polar residues" evidence="5">
    <location>
        <begin position="39"/>
        <end position="50"/>
    </location>
</feature>
<dbReference type="InterPro" id="IPR001841">
    <property type="entry name" value="Znf_RING"/>
</dbReference>
<comment type="caution">
    <text evidence="7">The sequence shown here is derived from an EMBL/GenBank/DDBJ whole genome shotgun (WGS) entry which is preliminary data.</text>
</comment>
<evidence type="ECO:0000256" key="3">
    <source>
        <dbReference type="ARBA" id="ARBA00022833"/>
    </source>
</evidence>
<dbReference type="InterPro" id="IPR047134">
    <property type="entry name" value="RNF4"/>
</dbReference>
<dbReference type="PANTHER" id="PTHR23041:SF78">
    <property type="entry name" value="E3 UBIQUITIN-PROTEIN LIGASE RNF4"/>
    <property type="match status" value="1"/>
</dbReference>
<dbReference type="Pfam" id="PF00097">
    <property type="entry name" value="zf-C3HC4"/>
    <property type="match status" value="1"/>
</dbReference>
<reference evidence="7" key="1">
    <citation type="submission" date="2021-12" db="EMBL/GenBank/DDBJ databases">
        <title>Convergent genome expansion in fungi linked to evolution of root-endophyte symbiosis.</title>
        <authorList>
            <consortium name="DOE Joint Genome Institute"/>
            <person name="Ke Y.-H."/>
            <person name="Bonito G."/>
            <person name="Liao H.-L."/>
            <person name="Looney B."/>
            <person name="Rojas-Flechas A."/>
            <person name="Nash J."/>
            <person name="Hameed K."/>
            <person name="Schadt C."/>
            <person name="Martin F."/>
            <person name="Crous P.W."/>
            <person name="Miettinen O."/>
            <person name="Magnuson J.K."/>
            <person name="Labbe J."/>
            <person name="Jacobson D."/>
            <person name="Doktycz M.J."/>
            <person name="Veneault-Fourrey C."/>
            <person name="Kuo A."/>
            <person name="Mondo S."/>
            <person name="Calhoun S."/>
            <person name="Riley R."/>
            <person name="Ohm R."/>
            <person name="LaButti K."/>
            <person name="Andreopoulos B."/>
            <person name="Pangilinan J."/>
            <person name="Nolan M."/>
            <person name="Tritt A."/>
            <person name="Clum A."/>
            <person name="Lipzen A."/>
            <person name="Daum C."/>
            <person name="Barry K."/>
            <person name="Grigoriev I.V."/>
            <person name="Vilgalys R."/>
        </authorList>
    </citation>
    <scope>NUCLEOTIDE SEQUENCE</scope>
    <source>
        <strain evidence="7">PMI_201</strain>
    </source>
</reference>
<keyword evidence="2 4" id="KW-0863">Zinc-finger</keyword>
<evidence type="ECO:0000256" key="1">
    <source>
        <dbReference type="ARBA" id="ARBA00022723"/>
    </source>
</evidence>
<dbReference type="PANTHER" id="PTHR23041">
    <property type="entry name" value="RING FINGER DOMAIN-CONTAINING"/>
    <property type="match status" value="1"/>
</dbReference>
<evidence type="ECO:0000256" key="4">
    <source>
        <dbReference type="PROSITE-ProRule" id="PRU00175"/>
    </source>
</evidence>
<gene>
    <name evidence="7" type="ORF">BGW36DRAFT_380347</name>
</gene>